<evidence type="ECO:0000256" key="4">
    <source>
        <dbReference type="ARBA" id="ARBA00023136"/>
    </source>
</evidence>
<evidence type="ECO:0000256" key="3">
    <source>
        <dbReference type="ARBA" id="ARBA00022989"/>
    </source>
</evidence>
<feature type="transmembrane region" description="Helical" evidence="6">
    <location>
        <begin position="30"/>
        <end position="49"/>
    </location>
</feature>
<dbReference type="InterPro" id="IPR000276">
    <property type="entry name" value="GPCR_Rhodpsn"/>
</dbReference>
<evidence type="ECO:0000259" key="7">
    <source>
        <dbReference type="PROSITE" id="PS50262"/>
    </source>
</evidence>
<keyword evidence="3 6" id="KW-1133">Transmembrane helix</keyword>
<evidence type="ECO:0000256" key="2">
    <source>
        <dbReference type="ARBA" id="ARBA00022692"/>
    </source>
</evidence>
<organism evidence="8 9">
    <name type="scientific">Cichlidogyrus casuarinus</name>
    <dbReference type="NCBI Taxonomy" id="1844966"/>
    <lineage>
        <taxon>Eukaryota</taxon>
        <taxon>Metazoa</taxon>
        <taxon>Spiralia</taxon>
        <taxon>Lophotrochozoa</taxon>
        <taxon>Platyhelminthes</taxon>
        <taxon>Monogenea</taxon>
        <taxon>Monopisthocotylea</taxon>
        <taxon>Dactylogyridea</taxon>
        <taxon>Ancyrocephalidae</taxon>
        <taxon>Cichlidogyrus</taxon>
    </lineage>
</organism>
<reference evidence="8 9" key="1">
    <citation type="submission" date="2024-11" db="EMBL/GenBank/DDBJ databases">
        <title>Adaptive evolution of stress response genes in parasites aligns with host niche diversity.</title>
        <authorList>
            <person name="Hahn C."/>
            <person name="Resl P."/>
        </authorList>
    </citation>
    <scope>NUCLEOTIDE SEQUENCE [LARGE SCALE GENOMIC DNA]</scope>
    <source>
        <strain evidence="8">EGGRZ-B1_66</strain>
        <tissue evidence="8">Body</tissue>
    </source>
</reference>
<dbReference type="Gene3D" id="1.20.1070.10">
    <property type="entry name" value="Rhodopsin 7-helix transmembrane proteins"/>
    <property type="match status" value="1"/>
</dbReference>
<dbReference type="PROSITE" id="PS50262">
    <property type="entry name" value="G_PROTEIN_RECEP_F1_2"/>
    <property type="match status" value="1"/>
</dbReference>
<feature type="transmembrane region" description="Helical" evidence="6">
    <location>
        <begin position="98"/>
        <end position="124"/>
    </location>
</feature>
<keyword evidence="4 6" id="KW-0472">Membrane</keyword>
<dbReference type="SUPFAM" id="SSF81321">
    <property type="entry name" value="Family A G protein-coupled receptor-like"/>
    <property type="match status" value="1"/>
</dbReference>
<evidence type="ECO:0000256" key="5">
    <source>
        <dbReference type="SAM" id="MobiDB-lite"/>
    </source>
</evidence>
<dbReference type="CDD" id="cd14978">
    <property type="entry name" value="7tmA_FMRFamide_R-like"/>
    <property type="match status" value="1"/>
</dbReference>
<sequence>MDSEVDNSTTSRIASLRFIAEFFNPYIQEVILVICIIGLIFNTLIIIVYAKHNMNSVTNSVLLAIATSDTLVLMLYLSKLVVEKCSGPFLPEADLSKGIVYFLLMNTAFQIGSHSATTAFTAILGLFRVVILHKRSTQQVISRKVLVWSLSLGCVLGLLMSIPYLALSEVTQENKGYWFQIMNRNVEATYFLIQGVIKVLTSLLMIVLSAMIIVILEKARKSHKFLASLHKPDKRESNRKSSALKIRQRSRQSHQTTVMLITVVVSFAIAEVPQGCLSIGIGIYNNLYEDDGFIHDYYVPLGDLMDITVLLNSSWNFLLYCLMSEQFRSEFLKVFNLGCCLSKKRVGSTNFQQSQTIGPLSNSQQRLNNE</sequence>
<feature type="domain" description="G-protein coupled receptors family 1 profile" evidence="7">
    <location>
        <begin position="41"/>
        <end position="320"/>
    </location>
</feature>
<feature type="transmembrane region" description="Helical" evidence="6">
    <location>
        <begin position="257"/>
        <end position="284"/>
    </location>
</feature>
<comment type="caution">
    <text evidence="8">The sequence shown here is derived from an EMBL/GenBank/DDBJ whole genome shotgun (WGS) entry which is preliminary data.</text>
</comment>
<dbReference type="Proteomes" id="UP001626550">
    <property type="component" value="Unassembled WGS sequence"/>
</dbReference>
<feature type="region of interest" description="Disordered" evidence="5">
    <location>
        <begin position="231"/>
        <end position="250"/>
    </location>
</feature>
<evidence type="ECO:0000256" key="1">
    <source>
        <dbReference type="ARBA" id="ARBA00004370"/>
    </source>
</evidence>
<dbReference type="PRINTS" id="PR00237">
    <property type="entry name" value="GPCRRHODOPSN"/>
</dbReference>
<proteinExistence type="predicted"/>
<evidence type="ECO:0000313" key="8">
    <source>
        <dbReference type="EMBL" id="KAL3307447.1"/>
    </source>
</evidence>
<dbReference type="InterPro" id="IPR053219">
    <property type="entry name" value="GPCR_Dmsr-1"/>
</dbReference>
<dbReference type="Pfam" id="PF10324">
    <property type="entry name" value="7TM_GPCR_Srw"/>
    <property type="match status" value="1"/>
</dbReference>
<dbReference type="PANTHER" id="PTHR46273">
    <property type="entry name" value="MYOSUPPRESSIN RECEPTOR 1, ISOFORM B-RELATED"/>
    <property type="match status" value="1"/>
</dbReference>
<keyword evidence="2 6" id="KW-0812">Transmembrane</keyword>
<accession>A0ABD2PKS5</accession>
<evidence type="ECO:0000256" key="6">
    <source>
        <dbReference type="SAM" id="Phobius"/>
    </source>
</evidence>
<dbReference type="PANTHER" id="PTHR46273:SF4">
    <property type="entry name" value="AT19640P"/>
    <property type="match status" value="1"/>
</dbReference>
<protein>
    <recommendedName>
        <fullName evidence="7">G-protein coupled receptors family 1 profile domain-containing protein</fullName>
    </recommendedName>
</protein>
<dbReference type="GO" id="GO:0016020">
    <property type="term" value="C:membrane"/>
    <property type="evidence" value="ECO:0007669"/>
    <property type="project" value="UniProtKB-SubCell"/>
</dbReference>
<gene>
    <name evidence="8" type="ORF">Ciccas_014037</name>
</gene>
<feature type="transmembrane region" description="Helical" evidence="6">
    <location>
        <begin position="188"/>
        <end position="216"/>
    </location>
</feature>
<comment type="subcellular location">
    <subcellularLocation>
        <location evidence="1">Membrane</location>
    </subcellularLocation>
</comment>
<feature type="transmembrane region" description="Helical" evidence="6">
    <location>
        <begin position="304"/>
        <end position="323"/>
    </location>
</feature>
<dbReference type="InterPro" id="IPR019427">
    <property type="entry name" value="7TM_GPCR_serpentine_rcpt_Srw"/>
</dbReference>
<feature type="transmembrane region" description="Helical" evidence="6">
    <location>
        <begin position="145"/>
        <end position="168"/>
    </location>
</feature>
<dbReference type="EMBL" id="JBJKFK010007328">
    <property type="protein sequence ID" value="KAL3307447.1"/>
    <property type="molecule type" value="Genomic_DNA"/>
</dbReference>
<feature type="transmembrane region" description="Helical" evidence="6">
    <location>
        <begin position="61"/>
        <end position="78"/>
    </location>
</feature>
<evidence type="ECO:0000313" key="9">
    <source>
        <dbReference type="Proteomes" id="UP001626550"/>
    </source>
</evidence>
<name>A0ABD2PKS5_9PLAT</name>
<dbReference type="AlphaFoldDB" id="A0ABD2PKS5"/>
<keyword evidence="9" id="KW-1185">Reference proteome</keyword>
<dbReference type="InterPro" id="IPR017452">
    <property type="entry name" value="GPCR_Rhodpsn_7TM"/>
</dbReference>